<organism evidence="2 3">
    <name type="scientific">Anaerococcus lactolyticus S7-1-13</name>
    <dbReference type="NCBI Taxonomy" id="1284686"/>
    <lineage>
        <taxon>Bacteria</taxon>
        <taxon>Bacillati</taxon>
        <taxon>Bacillota</taxon>
        <taxon>Tissierellia</taxon>
        <taxon>Tissierellales</taxon>
        <taxon>Peptoniphilaceae</taxon>
        <taxon>Anaerococcus</taxon>
    </lineage>
</organism>
<dbReference type="EMBL" id="JRMW01000017">
    <property type="protein sequence ID" value="KGF05307.1"/>
    <property type="molecule type" value="Genomic_DNA"/>
</dbReference>
<dbReference type="Proteomes" id="UP000029579">
    <property type="component" value="Unassembled WGS sequence"/>
</dbReference>
<dbReference type="AlphaFoldDB" id="A0A095YFL6"/>
<protein>
    <submittedName>
        <fullName evidence="2">Uncharacterized protein</fullName>
    </submittedName>
</protein>
<dbReference type="RefSeq" id="WP_004829212.1">
    <property type="nucleotide sequence ID" value="NZ_JRMW01000017.1"/>
</dbReference>
<evidence type="ECO:0000256" key="1">
    <source>
        <dbReference type="SAM" id="MobiDB-lite"/>
    </source>
</evidence>
<gene>
    <name evidence="2" type="ORF">HMPREF1630_01105</name>
</gene>
<feature type="region of interest" description="Disordered" evidence="1">
    <location>
        <begin position="1"/>
        <end position="29"/>
    </location>
</feature>
<comment type="caution">
    <text evidence="2">The sequence shown here is derived from an EMBL/GenBank/DDBJ whole genome shotgun (WGS) entry which is preliminary data.</text>
</comment>
<feature type="compositionally biased region" description="Basic and acidic residues" evidence="1">
    <location>
        <begin position="1"/>
        <end position="18"/>
    </location>
</feature>
<accession>A0A095YFL6</accession>
<evidence type="ECO:0000313" key="3">
    <source>
        <dbReference type="Proteomes" id="UP000029579"/>
    </source>
</evidence>
<reference evidence="2 3" key="1">
    <citation type="submission" date="2014-07" db="EMBL/GenBank/DDBJ databases">
        <authorList>
            <person name="McCorrison J."/>
            <person name="Sanka R."/>
            <person name="Torralba M."/>
            <person name="Gillis M."/>
            <person name="Haft D.H."/>
            <person name="Methe B."/>
            <person name="Sutton G."/>
            <person name="Nelson K.E."/>
        </authorList>
    </citation>
    <scope>NUCLEOTIDE SEQUENCE [LARGE SCALE GENOMIC DNA]</scope>
    <source>
        <strain evidence="2 3">S7-1-13</strain>
    </source>
</reference>
<sequence>MLEAKNDNKDRNDIDIKDNTAGTVGFDPKTGRVFYVDEPQKAPTPKPSLDDEMGDLAKELNESTDAIMDLLKEAGIENPTDMEALKKLAEAEADDE</sequence>
<evidence type="ECO:0000313" key="2">
    <source>
        <dbReference type="EMBL" id="KGF05307.1"/>
    </source>
</evidence>
<name>A0A095YFL6_9FIRM</name>
<proteinExistence type="predicted"/>
<dbReference type="OrthoDB" id="1690959at2"/>